<evidence type="ECO:0000256" key="1">
    <source>
        <dbReference type="SAM" id="Coils"/>
    </source>
</evidence>
<proteinExistence type="predicted"/>
<feature type="coiled-coil region" evidence="1">
    <location>
        <begin position="23"/>
        <end position="50"/>
    </location>
</feature>
<dbReference type="AlphaFoldDB" id="A0AA47M2M7"/>
<evidence type="ECO:0000313" key="3">
    <source>
        <dbReference type="EMBL" id="KAK0132491.1"/>
    </source>
</evidence>
<keyword evidence="1" id="KW-0175">Coiled coil</keyword>
<reference evidence="3" key="1">
    <citation type="journal article" date="2023" name="Front. Mar. Sci.">
        <title>A new Merluccius polli reference genome to investigate the effects of global change in West African waters.</title>
        <authorList>
            <person name="Mateo J.L."/>
            <person name="Blanco-Fernandez C."/>
            <person name="Garcia-Vazquez E."/>
            <person name="Machado-Schiaffino G."/>
        </authorList>
    </citation>
    <scope>NUCLEOTIDE SEQUENCE</scope>
    <source>
        <strain evidence="3">C29</strain>
        <tissue evidence="3">Fin</tissue>
    </source>
</reference>
<evidence type="ECO:0000256" key="2">
    <source>
        <dbReference type="SAM" id="MobiDB-lite"/>
    </source>
</evidence>
<protein>
    <submittedName>
        <fullName evidence="3">Uncharacterized protein</fullName>
    </submittedName>
</protein>
<keyword evidence="4" id="KW-1185">Reference proteome</keyword>
<feature type="region of interest" description="Disordered" evidence="2">
    <location>
        <begin position="96"/>
        <end position="123"/>
    </location>
</feature>
<dbReference type="Proteomes" id="UP001174136">
    <property type="component" value="Unassembled WGS sequence"/>
</dbReference>
<dbReference type="EMBL" id="JAOPHQ010006261">
    <property type="protein sequence ID" value="KAK0132491.1"/>
    <property type="molecule type" value="Genomic_DNA"/>
</dbReference>
<organism evidence="3 4">
    <name type="scientific">Merluccius polli</name>
    <name type="common">Benguela hake</name>
    <name type="synonym">Merluccius cadenati</name>
    <dbReference type="NCBI Taxonomy" id="89951"/>
    <lineage>
        <taxon>Eukaryota</taxon>
        <taxon>Metazoa</taxon>
        <taxon>Chordata</taxon>
        <taxon>Craniata</taxon>
        <taxon>Vertebrata</taxon>
        <taxon>Euteleostomi</taxon>
        <taxon>Actinopterygii</taxon>
        <taxon>Neopterygii</taxon>
        <taxon>Teleostei</taxon>
        <taxon>Neoteleostei</taxon>
        <taxon>Acanthomorphata</taxon>
        <taxon>Zeiogadaria</taxon>
        <taxon>Gadariae</taxon>
        <taxon>Gadiformes</taxon>
        <taxon>Gadoidei</taxon>
        <taxon>Merlucciidae</taxon>
        <taxon>Merluccius</taxon>
    </lineage>
</organism>
<gene>
    <name evidence="3" type="ORF">N1851_032628</name>
</gene>
<accession>A0AA47M2M7</accession>
<sequence>MAAAKARAEAEAAKTRATFSRKEMDIKIEKACLEAELDVLQQEKEAEAAIAKAVVMEAAADELCSQRSLKDFQSLPSSEGSHEKVSEYVAKHIKVDDNHPDEQFDSSQQPQQPSNLLTLDEEHYSSLNLGQVQSNMDHGIQQH</sequence>
<evidence type="ECO:0000313" key="4">
    <source>
        <dbReference type="Proteomes" id="UP001174136"/>
    </source>
</evidence>
<comment type="caution">
    <text evidence="3">The sequence shown here is derived from an EMBL/GenBank/DDBJ whole genome shotgun (WGS) entry which is preliminary data.</text>
</comment>
<name>A0AA47M2M7_MERPO</name>